<protein>
    <recommendedName>
        <fullName evidence="7">Orotidine-5'-phosphate decarboxylase</fullName>
        <ecNumber evidence="7">4.1.1.23</ecNumber>
    </recommendedName>
</protein>
<evidence type="ECO:0000256" key="2">
    <source>
        <dbReference type="ARBA" id="ARBA00008847"/>
    </source>
</evidence>
<dbReference type="PANTHER" id="PTHR43375">
    <property type="entry name" value="OROTIDINE 5'-PHOSPHATE DECARBOXYLASE"/>
    <property type="match status" value="1"/>
</dbReference>
<dbReference type="EC" id="4.1.1.23" evidence="7"/>
<evidence type="ECO:0000256" key="1">
    <source>
        <dbReference type="ARBA" id="ARBA00004861"/>
    </source>
</evidence>
<dbReference type="Gene3D" id="3.20.20.70">
    <property type="entry name" value="Aldolase class I"/>
    <property type="match status" value="1"/>
</dbReference>
<feature type="domain" description="Orotidine 5'-phosphate decarboxylase" evidence="8">
    <location>
        <begin position="17"/>
        <end position="251"/>
    </location>
</feature>
<evidence type="ECO:0000313" key="10">
    <source>
        <dbReference type="Proteomes" id="UP000324143"/>
    </source>
</evidence>
<gene>
    <name evidence="9" type="primary">pyrF</name>
    <name evidence="9" type="ORF">FXF47_03350</name>
</gene>
<sequence>MSFTKKYKQALKKNKSFLCVGLDSDYERLPDCLKNEDNPMKKFNKEIIEATRDLVCAYKPNAAFYESAGKVGFQAWEVLNEQIGDEIPVIADVKRGDIGNTARHYAKSLFELNDFDAATSNPYMGWDAIEPFMKYDDRYLFVLAITSNSSAKDFEYYHDLYKLVSKKVSEWNEKVDNRLGLVTGATKPEELKEIRKICTDEILLIPGIGTQGGEVEKTIKYGYGGSNGNMVINVARSIIFASSGKDFAEKAREKAKYYKELFNNYL</sequence>
<organism evidence="9 10">
    <name type="scientific">Candidatus Mcinerneyibacterium aminivorans</name>
    <dbReference type="NCBI Taxonomy" id="2703815"/>
    <lineage>
        <taxon>Bacteria</taxon>
        <taxon>Candidatus Macinerneyibacteriota</taxon>
        <taxon>Candidatus Mcinerneyibacteria</taxon>
        <taxon>Candidatus Mcinerneyibacteriales</taxon>
        <taxon>Candidatus Mcinerneyibacteriaceae</taxon>
        <taxon>Candidatus Mcinerneyibacterium</taxon>
    </lineage>
</organism>
<evidence type="ECO:0000256" key="5">
    <source>
        <dbReference type="ARBA" id="ARBA00023239"/>
    </source>
</evidence>
<accession>A0A5D0MD44</accession>
<dbReference type="SMART" id="SM00934">
    <property type="entry name" value="OMPdecase"/>
    <property type="match status" value="1"/>
</dbReference>
<comment type="caution">
    <text evidence="9">The sequence shown here is derived from an EMBL/GenBank/DDBJ whole genome shotgun (WGS) entry which is preliminary data.</text>
</comment>
<dbReference type="SUPFAM" id="SSF51366">
    <property type="entry name" value="Ribulose-phoshate binding barrel"/>
    <property type="match status" value="1"/>
</dbReference>
<dbReference type="AlphaFoldDB" id="A0A5D0MD44"/>
<dbReference type="EMBL" id="VSIX01000032">
    <property type="protein sequence ID" value="TYB31647.1"/>
    <property type="molecule type" value="Genomic_DNA"/>
</dbReference>
<evidence type="ECO:0000256" key="4">
    <source>
        <dbReference type="ARBA" id="ARBA00022975"/>
    </source>
</evidence>
<dbReference type="GO" id="GO:0004590">
    <property type="term" value="F:orotidine-5'-phosphate decarboxylase activity"/>
    <property type="evidence" value="ECO:0007669"/>
    <property type="project" value="UniProtKB-UniRule"/>
</dbReference>
<dbReference type="PROSITE" id="PS00156">
    <property type="entry name" value="OMPDECASE"/>
    <property type="match status" value="1"/>
</dbReference>
<evidence type="ECO:0000259" key="8">
    <source>
        <dbReference type="SMART" id="SM00934"/>
    </source>
</evidence>
<evidence type="ECO:0000256" key="6">
    <source>
        <dbReference type="ARBA" id="ARBA00049157"/>
    </source>
</evidence>
<dbReference type="InterPro" id="IPR018089">
    <property type="entry name" value="OMPdecase_AS"/>
</dbReference>
<dbReference type="InterPro" id="IPR001754">
    <property type="entry name" value="OMPdeCOase_dom"/>
</dbReference>
<comment type="pathway">
    <text evidence="1">Pyrimidine metabolism; UMP biosynthesis via de novo pathway; UMP from orotate: step 2/2.</text>
</comment>
<keyword evidence="10" id="KW-1185">Reference proteome</keyword>
<name>A0A5D0MD44_9BACT</name>
<comment type="catalytic activity">
    <reaction evidence="6">
        <text>orotidine 5'-phosphate + H(+) = UMP + CO2</text>
        <dbReference type="Rhea" id="RHEA:11596"/>
        <dbReference type="ChEBI" id="CHEBI:15378"/>
        <dbReference type="ChEBI" id="CHEBI:16526"/>
        <dbReference type="ChEBI" id="CHEBI:57538"/>
        <dbReference type="ChEBI" id="CHEBI:57865"/>
        <dbReference type="EC" id="4.1.1.23"/>
    </reaction>
</comment>
<dbReference type="InterPro" id="IPR011995">
    <property type="entry name" value="OMPdecase_type-2"/>
</dbReference>
<keyword evidence="3" id="KW-0210">Decarboxylase</keyword>
<comment type="similarity">
    <text evidence="2">Belongs to the OMP decarboxylase family. Type 2 subfamily.</text>
</comment>
<reference evidence="9" key="1">
    <citation type="submission" date="2019-08" db="EMBL/GenBank/DDBJ databases">
        <title>Genomic characterization of a novel candidate phylum (ARYD3) from a high temperature, high salinity tertiary oil reservoir in north central Oklahoma, USA.</title>
        <authorList>
            <person name="Youssef N.H."/>
            <person name="Yadav A."/>
            <person name="Elshahed M.S."/>
        </authorList>
    </citation>
    <scope>NUCLEOTIDE SEQUENCE [LARGE SCALE GENOMIC DNA]</scope>
    <source>
        <strain evidence="9">ARYD3</strain>
    </source>
</reference>
<dbReference type="GO" id="GO:0006207">
    <property type="term" value="P:'de novo' pyrimidine nucleobase biosynthetic process"/>
    <property type="evidence" value="ECO:0007669"/>
    <property type="project" value="InterPro"/>
</dbReference>
<dbReference type="InterPro" id="IPR011060">
    <property type="entry name" value="RibuloseP-bd_barrel"/>
</dbReference>
<dbReference type="UniPathway" id="UPA00070">
    <property type="reaction ID" value="UER00120"/>
</dbReference>
<dbReference type="Proteomes" id="UP000324143">
    <property type="component" value="Unassembled WGS sequence"/>
</dbReference>
<keyword evidence="4" id="KW-0665">Pyrimidine biosynthesis</keyword>
<evidence type="ECO:0000256" key="3">
    <source>
        <dbReference type="ARBA" id="ARBA00022793"/>
    </source>
</evidence>
<dbReference type="CDD" id="cd04725">
    <property type="entry name" value="OMP_decarboxylase_like"/>
    <property type="match status" value="1"/>
</dbReference>
<dbReference type="Pfam" id="PF00215">
    <property type="entry name" value="OMPdecase"/>
    <property type="match status" value="1"/>
</dbReference>
<dbReference type="InterPro" id="IPR013785">
    <property type="entry name" value="Aldolase_TIM"/>
</dbReference>
<dbReference type="GO" id="GO:0044205">
    <property type="term" value="P:'de novo' UMP biosynthetic process"/>
    <property type="evidence" value="ECO:0007669"/>
    <property type="project" value="UniProtKB-UniPathway"/>
</dbReference>
<evidence type="ECO:0000256" key="7">
    <source>
        <dbReference type="NCBIfam" id="TIGR02127"/>
    </source>
</evidence>
<dbReference type="NCBIfam" id="TIGR02127">
    <property type="entry name" value="pyrF_sub2"/>
    <property type="match status" value="1"/>
</dbReference>
<keyword evidence="5 9" id="KW-0456">Lyase</keyword>
<dbReference type="PANTHER" id="PTHR43375:SF1">
    <property type="entry name" value="OROTIDINE 5'-PHOSPHATE DECARBOXYLASE"/>
    <property type="match status" value="1"/>
</dbReference>
<evidence type="ECO:0000313" key="9">
    <source>
        <dbReference type="EMBL" id="TYB31647.1"/>
    </source>
</evidence>
<proteinExistence type="inferred from homology"/>